<sequence length="260" mass="29288">MKVNYAGTIPISTLDWTGKAAVTIFFRGCPLRCPYCQNHPYLEGPSLVELDFVKEKIKTSKPFVSAVVFSGGEPLMQEAIIPLAEFAKSIGLLVGVHTNGCYPERVAELVERKLVDKLFVDIKAPLDNPELYGKVAGFETYRVADIRPSRTPEEITAAVTKTIEIADTRGMELELRTTVIRNLIGNEKEIFLISAWISKHVKNKGVTYVLQQGIPEHSLQKDLRKTRILEREELFELGEIAKSFLEKVRIRTKEEGEEVI</sequence>
<dbReference type="PANTHER" id="PTHR11228">
    <property type="entry name" value="RADICAL SAM DOMAIN PROTEIN"/>
    <property type="match status" value="1"/>
</dbReference>
<proteinExistence type="predicted"/>
<gene>
    <name evidence="6" type="ORF">MSHOH_4046</name>
</gene>
<dbReference type="InterPro" id="IPR012840">
    <property type="entry name" value="NrdG2"/>
</dbReference>
<dbReference type="InterPro" id="IPR058240">
    <property type="entry name" value="rSAM_sf"/>
</dbReference>
<dbReference type="EMBL" id="CP009516">
    <property type="protein sequence ID" value="AKB80529.1"/>
    <property type="molecule type" value="Genomic_DNA"/>
</dbReference>
<keyword evidence="6" id="KW-0560">Oxidoreductase</keyword>
<dbReference type="Proteomes" id="UP000033101">
    <property type="component" value="Chromosome"/>
</dbReference>
<dbReference type="InterPro" id="IPR050377">
    <property type="entry name" value="Radical_SAM_PqqE_MftC-like"/>
</dbReference>
<dbReference type="InterPro" id="IPR013785">
    <property type="entry name" value="Aldolase_TIM"/>
</dbReference>
<dbReference type="GO" id="GO:0051536">
    <property type="term" value="F:iron-sulfur cluster binding"/>
    <property type="evidence" value="ECO:0007669"/>
    <property type="project" value="UniProtKB-KW"/>
</dbReference>
<dbReference type="Pfam" id="PF04055">
    <property type="entry name" value="Radical_SAM"/>
    <property type="match status" value="1"/>
</dbReference>
<protein>
    <submittedName>
        <fullName evidence="6">Ribonucleotide reductase of class III (Anaerobic), activating protein</fullName>
        <ecNumber evidence="6">1.97.1.4</ecNumber>
    </submittedName>
</protein>
<dbReference type="AlphaFoldDB" id="A0A0E3SED9"/>
<dbReference type="SFLD" id="SFLDG01094">
    <property type="entry name" value="Uncharacterised_Radical_SAM_Su"/>
    <property type="match status" value="1"/>
</dbReference>
<dbReference type="SFLD" id="SFLDS00029">
    <property type="entry name" value="Radical_SAM"/>
    <property type="match status" value="1"/>
</dbReference>
<keyword evidence="4" id="KW-0411">Iron-sulfur</keyword>
<keyword evidence="2" id="KW-0479">Metal-binding</keyword>
<feature type="domain" description="Radical SAM core" evidence="5">
    <location>
        <begin position="15"/>
        <end position="247"/>
    </location>
</feature>
<keyword evidence="7" id="KW-1185">Reference proteome</keyword>
<dbReference type="HOGENOM" id="CLU_078147_1_0_2"/>
<dbReference type="GO" id="GO:0046872">
    <property type="term" value="F:metal ion binding"/>
    <property type="evidence" value="ECO:0007669"/>
    <property type="project" value="UniProtKB-KW"/>
</dbReference>
<dbReference type="STRING" id="1434110.MSHOH_4046"/>
<evidence type="ECO:0000256" key="1">
    <source>
        <dbReference type="ARBA" id="ARBA00022691"/>
    </source>
</evidence>
<evidence type="ECO:0000256" key="4">
    <source>
        <dbReference type="ARBA" id="ARBA00023014"/>
    </source>
</evidence>
<evidence type="ECO:0000256" key="3">
    <source>
        <dbReference type="ARBA" id="ARBA00023004"/>
    </source>
</evidence>
<evidence type="ECO:0000313" key="6">
    <source>
        <dbReference type="EMBL" id="AKB80529.1"/>
    </source>
</evidence>
<dbReference type="PROSITE" id="PS51918">
    <property type="entry name" value="RADICAL_SAM"/>
    <property type="match status" value="1"/>
</dbReference>
<keyword evidence="1" id="KW-0949">S-adenosyl-L-methionine</keyword>
<dbReference type="EC" id="1.97.1.4" evidence="6"/>
<reference evidence="6 7" key="1">
    <citation type="submission" date="2014-07" db="EMBL/GenBank/DDBJ databases">
        <title>Methanogenic archaea and the global carbon cycle.</title>
        <authorList>
            <person name="Henriksen J.R."/>
            <person name="Luke J."/>
            <person name="Reinhart S."/>
            <person name="Benedict M.N."/>
            <person name="Youngblut N.D."/>
            <person name="Metcalf M.E."/>
            <person name="Whitaker R.J."/>
            <person name="Metcalf W.W."/>
        </authorList>
    </citation>
    <scope>NUCLEOTIDE SEQUENCE [LARGE SCALE GENOMIC DNA]</scope>
    <source>
        <strain evidence="6 7">HB-1</strain>
    </source>
</reference>
<dbReference type="CDD" id="cd01335">
    <property type="entry name" value="Radical_SAM"/>
    <property type="match status" value="1"/>
</dbReference>
<dbReference type="PANTHER" id="PTHR11228:SF27">
    <property type="entry name" value="GLYCYL-RADICAL ENZYME ACTIVATING ENZYME MJ1227-RELATED"/>
    <property type="match status" value="1"/>
</dbReference>
<name>A0A0E3SED9_9EURY</name>
<dbReference type="PATRIC" id="fig|1434110.4.peg.5153"/>
<evidence type="ECO:0000259" key="5">
    <source>
        <dbReference type="PROSITE" id="PS51918"/>
    </source>
</evidence>
<keyword evidence="3" id="KW-0408">Iron</keyword>
<evidence type="ECO:0000313" key="7">
    <source>
        <dbReference type="Proteomes" id="UP000033101"/>
    </source>
</evidence>
<dbReference type="InterPro" id="IPR007197">
    <property type="entry name" value="rSAM"/>
</dbReference>
<dbReference type="KEGG" id="mhor:MSHOH_4046"/>
<organism evidence="6 7">
    <name type="scientific">Methanosarcina horonobensis HB-1 = JCM 15518</name>
    <dbReference type="NCBI Taxonomy" id="1434110"/>
    <lineage>
        <taxon>Archaea</taxon>
        <taxon>Methanobacteriati</taxon>
        <taxon>Methanobacteriota</taxon>
        <taxon>Stenosarchaea group</taxon>
        <taxon>Methanomicrobia</taxon>
        <taxon>Methanosarcinales</taxon>
        <taxon>Methanosarcinaceae</taxon>
        <taxon>Methanosarcina</taxon>
    </lineage>
</organism>
<evidence type="ECO:0000256" key="2">
    <source>
        <dbReference type="ARBA" id="ARBA00022723"/>
    </source>
</evidence>
<dbReference type="Gene3D" id="3.20.20.70">
    <property type="entry name" value="Aldolase class I"/>
    <property type="match status" value="1"/>
</dbReference>
<dbReference type="NCBIfam" id="TIGR02495">
    <property type="entry name" value="NrdG2"/>
    <property type="match status" value="1"/>
</dbReference>
<accession>A0A0E3SED9</accession>
<dbReference type="GO" id="GO:0043365">
    <property type="term" value="F:[formate-C-acetyltransferase]-activating enzyme activity"/>
    <property type="evidence" value="ECO:0007669"/>
    <property type="project" value="UniProtKB-EC"/>
</dbReference>
<dbReference type="SUPFAM" id="SSF102114">
    <property type="entry name" value="Radical SAM enzymes"/>
    <property type="match status" value="1"/>
</dbReference>